<sequence>MVVLHEYPLSMVDHFGFQRCNDGLLDRLESWTKGICSTNNAMIPIILDSLSSDSILLNGDMFHMRCSAHILNLIVKHGLDVINDSIERIRGSVSYWTASPKREERYPTLHCIARDILAIPVSTVASELAFSTGGRFVGPHRSRLHPKTIEALMCAQDWLWIEFNALERKFEASTFDDDYDDGDCLGAGLEPASSWLRREYQSCKAGYQSYVSG</sequence>
<feature type="domain" description="HAT C-terminal dimerisation" evidence="1">
    <location>
        <begin position="93"/>
        <end position="159"/>
    </location>
</feature>
<dbReference type="EMBL" id="JANJYI010000008">
    <property type="protein sequence ID" value="KAK2638141.1"/>
    <property type="molecule type" value="Genomic_DNA"/>
</dbReference>
<organism evidence="2 3">
    <name type="scientific">Dipteronia dyeriana</name>
    <dbReference type="NCBI Taxonomy" id="168575"/>
    <lineage>
        <taxon>Eukaryota</taxon>
        <taxon>Viridiplantae</taxon>
        <taxon>Streptophyta</taxon>
        <taxon>Embryophyta</taxon>
        <taxon>Tracheophyta</taxon>
        <taxon>Spermatophyta</taxon>
        <taxon>Magnoliopsida</taxon>
        <taxon>eudicotyledons</taxon>
        <taxon>Gunneridae</taxon>
        <taxon>Pentapetalae</taxon>
        <taxon>rosids</taxon>
        <taxon>malvids</taxon>
        <taxon>Sapindales</taxon>
        <taxon>Sapindaceae</taxon>
        <taxon>Hippocastanoideae</taxon>
        <taxon>Acereae</taxon>
        <taxon>Dipteronia</taxon>
    </lineage>
</organism>
<reference evidence="2" key="1">
    <citation type="journal article" date="2023" name="Plant J.">
        <title>Genome sequences and population genomics provide insights into the demographic history, inbreeding, and mutation load of two 'living fossil' tree species of Dipteronia.</title>
        <authorList>
            <person name="Feng Y."/>
            <person name="Comes H.P."/>
            <person name="Chen J."/>
            <person name="Zhu S."/>
            <person name="Lu R."/>
            <person name="Zhang X."/>
            <person name="Li P."/>
            <person name="Qiu J."/>
            <person name="Olsen K.M."/>
            <person name="Qiu Y."/>
        </authorList>
    </citation>
    <scope>NUCLEOTIDE SEQUENCE</scope>
    <source>
        <strain evidence="2">KIB01</strain>
    </source>
</reference>
<proteinExistence type="predicted"/>
<dbReference type="PANTHER" id="PTHR46481:SF11">
    <property type="entry name" value="ZINC FINGER BED DOMAIN-CONTAINING PROTEIN RICESLEEPER 2-LIKE"/>
    <property type="match status" value="1"/>
</dbReference>
<comment type="caution">
    <text evidence="2">The sequence shown here is derived from an EMBL/GenBank/DDBJ whole genome shotgun (WGS) entry which is preliminary data.</text>
</comment>
<accession>A0AAD9TLA7</accession>
<dbReference type="InterPro" id="IPR012337">
    <property type="entry name" value="RNaseH-like_sf"/>
</dbReference>
<dbReference type="AlphaFoldDB" id="A0AAD9TLA7"/>
<dbReference type="InterPro" id="IPR008906">
    <property type="entry name" value="HATC_C_dom"/>
</dbReference>
<gene>
    <name evidence="2" type="ORF">Ddye_025936</name>
</gene>
<protein>
    <recommendedName>
        <fullName evidence="1">HAT C-terminal dimerisation domain-containing protein</fullName>
    </recommendedName>
</protein>
<keyword evidence="3" id="KW-1185">Reference proteome</keyword>
<dbReference type="Pfam" id="PF05699">
    <property type="entry name" value="Dimer_Tnp_hAT"/>
    <property type="match status" value="1"/>
</dbReference>
<dbReference type="Proteomes" id="UP001280121">
    <property type="component" value="Unassembled WGS sequence"/>
</dbReference>
<evidence type="ECO:0000313" key="2">
    <source>
        <dbReference type="EMBL" id="KAK2638141.1"/>
    </source>
</evidence>
<evidence type="ECO:0000259" key="1">
    <source>
        <dbReference type="Pfam" id="PF05699"/>
    </source>
</evidence>
<name>A0AAD9TLA7_9ROSI</name>
<dbReference type="PANTHER" id="PTHR46481">
    <property type="entry name" value="ZINC FINGER BED DOMAIN-CONTAINING PROTEIN 4"/>
    <property type="match status" value="1"/>
</dbReference>
<dbReference type="SUPFAM" id="SSF53098">
    <property type="entry name" value="Ribonuclease H-like"/>
    <property type="match status" value="2"/>
</dbReference>
<evidence type="ECO:0000313" key="3">
    <source>
        <dbReference type="Proteomes" id="UP001280121"/>
    </source>
</evidence>
<dbReference type="InterPro" id="IPR052035">
    <property type="entry name" value="ZnF_BED_domain_contain"/>
</dbReference>
<dbReference type="GO" id="GO:0046983">
    <property type="term" value="F:protein dimerization activity"/>
    <property type="evidence" value="ECO:0007669"/>
    <property type="project" value="InterPro"/>
</dbReference>